<proteinExistence type="predicted"/>
<accession>R9AW14</accession>
<dbReference type="EMBL" id="AQFM01000039">
    <property type="protein sequence ID" value="EOR06444.1"/>
    <property type="molecule type" value="Genomic_DNA"/>
</dbReference>
<dbReference type="Pfam" id="PF01464">
    <property type="entry name" value="SLT"/>
    <property type="match status" value="1"/>
</dbReference>
<dbReference type="eggNOG" id="COG2911">
    <property type="taxonomic scope" value="Bacteria"/>
</dbReference>
<evidence type="ECO:0000256" key="1">
    <source>
        <dbReference type="SAM" id="Coils"/>
    </source>
</evidence>
<dbReference type="InterPro" id="IPR008258">
    <property type="entry name" value="Transglycosylase_SLT_dom_1"/>
</dbReference>
<dbReference type="PATRIC" id="fig|1120927.3.peg.2244"/>
<feature type="domain" description="Transglycosylase SLT" evidence="3">
    <location>
        <begin position="627"/>
        <end position="719"/>
    </location>
</feature>
<evidence type="ECO:0000256" key="2">
    <source>
        <dbReference type="SAM" id="Phobius"/>
    </source>
</evidence>
<dbReference type="RefSeq" id="WP_016167352.1">
    <property type="nucleotide sequence ID" value="NZ_JHZG01000004.1"/>
</dbReference>
<dbReference type="eggNOG" id="COG0741">
    <property type="taxonomic scope" value="Bacteria"/>
</dbReference>
<dbReference type="SUPFAM" id="SSF53955">
    <property type="entry name" value="Lysozyme-like"/>
    <property type="match status" value="1"/>
</dbReference>
<dbReference type="InterPro" id="IPR023346">
    <property type="entry name" value="Lysozyme-like_dom_sf"/>
</dbReference>
<feature type="transmembrane region" description="Helical" evidence="2">
    <location>
        <begin position="324"/>
        <end position="341"/>
    </location>
</feature>
<gene>
    <name evidence="4" type="ORF">I593_02311</name>
</gene>
<dbReference type="eggNOG" id="COG1196">
    <property type="taxonomic scope" value="Bacteria"/>
</dbReference>
<organism evidence="4 5">
    <name type="scientific">Acinetobacter tandoii DSM 14970 = CIP 107469</name>
    <dbReference type="NCBI Taxonomy" id="1120927"/>
    <lineage>
        <taxon>Bacteria</taxon>
        <taxon>Pseudomonadati</taxon>
        <taxon>Pseudomonadota</taxon>
        <taxon>Gammaproteobacteria</taxon>
        <taxon>Moraxellales</taxon>
        <taxon>Moraxellaceae</taxon>
        <taxon>Acinetobacter</taxon>
    </lineage>
</organism>
<dbReference type="Gene3D" id="1.10.530.10">
    <property type="match status" value="1"/>
</dbReference>
<dbReference type="OrthoDB" id="6174294at2"/>
<feature type="transmembrane region" description="Helical" evidence="2">
    <location>
        <begin position="263"/>
        <end position="285"/>
    </location>
</feature>
<dbReference type="Proteomes" id="UP000016201">
    <property type="component" value="Unassembled WGS sequence"/>
</dbReference>
<feature type="coiled-coil region" evidence="1">
    <location>
        <begin position="574"/>
        <end position="601"/>
    </location>
</feature>
<keyword evidence="2" id="KW-0812">Transmembrane</keyword>
<evidence type="ECO:0000259" key="3">
    <source>
        <dbReference type="Pfam" id="PF01464"/>
    </source>
</evidence>
<keyword evidence="2" id="KW-1133">Transmembrane helix</keyword>
<name>R9AW14_9GAMM</name>
<keyword evidence="5" id="KW-1185">Reference proteome</keyword>
<comment type="caution">
    <text evidence="4">The sequence shown here is derived from an EMBL/GenBank/DDBJ whole genome shotgun (WGS) entry which is preliminary data.</text>
</comment>
<keyword evidence="2" id="KW-0472">Membrane</keyword>
<dbReference type="AlphaFoldDB" id="R9AW14"/>
<keyword evidence="1" id="KW-0175">Coiled coil</keyword>
<evidence type="ECO:0000313" key="4">
    <source>
        <dbReference type="EMBL" id="EOR06444.1"/>
    </source>
</evidence>
<reference evidence="4 5" key="1">
    <citation type="submission" date="2013-03" db="EMBL/GenBank/DDBJ databases">
        <title>The Genome Sequence of Acinetobacter tandoii CIP 107469.</title>
        <authorList>
            <consortium name="The Broad Institute Genome Sequencing Platform"/>
            <consortium name="The Broad Institute Genome Sequencing Center for Infectious Disease"/>
            <person name="Cerqueira G."/>
            <person name="Feldgarden M."/>
            <person name="Courvalin P."/>
            <person name="Perichon B."/>
            <person name="Grillot-Courvalin C."/>
            <person name="Clermont D."/>
            <person name="Rocha E."/>
            <person name="Yoon E.-J."/>
            <person name="Nemec A."/>
            <person name="Walker B."/>
            <person name="Young S.K."/>
            <person name="Zeng Q."/>
            <person name="Gargeya S."/>
            <person name="Fitzgerald M."/>
            <person name="Haas B."/>
            <person name="Abouelleil A."/>
            <person name="Alvarado L."/>
            <person name="Arachchi H.M."/>
            <person name="Berlin A.M."/>
            <person name="Chapman S.B."/>
            <person name="Dewar J."/>
            <person name="Goldberg J."/>
            <person name="Griggs A."/>
            <person name="Gujja S."/>
            <person name="Hansen M."/>
            <person name="Howarth C."/>
            <person name="Imamovic A."/>
            <person name="Larimer J."/>
            <person name="McCowan C."/>
            <person name="Murphy C."/>
            <person name="Neiman D."/>
            <person name="Pearson M."/>
            <person name="Priest M."/>
            <person name="Roberts A."/>
            <person name="Saif S."/>
            <person name="Shea T."/>
            <person name="Sisk P."/>
            <person name="Sykes S."/>
            <person name="Wortman J."/>
            <person name="Nusbaum C."/>
            <person name="Birren B."/>
        </authorList>
    </citation>
    <scope>NUCLEOTIDE SEQUENCE [LARGE SCALE GENOMIC DNA]</scope>
    <source>
        <strain evidence="4 5">CIP 107469</strain>
    </source>
</reference>
<feature type="transmembrane region" description="Helical" evidence="2">
    <location>
        <begin position="297"/>
        <end position="318"/>
    </location>
</feature>
<evidence type="ECO:0000313" key="5">
    <source>
        <dbReference type="Proteomes" id="UP000016201"/>
    </source>
</evidence>
<protein>
    <recommendedName>
        <fullName evidence="3">Transglycosylase SLT domain-containing protein</fullName>
    </recommendedName>
</protein>
<sequence>MAAASLGRLTLDLVAKIGNFIEPMTKAERQAQKSGKGIADSFNVATLAATAFGAVVAGMSIGGLVAFADQTIQTGSEIKKFSQLANTSFRDFQYYAKGAETAGISMESFADKMKDMQDRIGDFQQTGGGPLADFFTNIAPLVGVTIQQFQKLSGPQALQLYYDSLKKVGATQNDMKFYMEAIISDSSLLLPLLENGGAGFKKWGDAAERANAILSDEMVQSLALAKENVQLLNLQWEGLQATFVNAVVPVVQTVSDNMGDIKAVAVAVAAAMAVKLVPTVIATSIQLAQLTAFSVRAGIGLVGLSGSMGALSGAMAFLGGPAGLAMLALQGLAAGAAFLYMKKSSDSLDPSLSTQGKSIADLTAEYEKLDATQKRVLTRKATDELNEANKVYREQKNELLGLIDAVTRNSQVSEKERGVAAQLFEQYRQGKISSNDLATAVNSLATVSDAAKSSIDRKAEAVSKESDAVNNAKSILNVYSGKVKENTKTNRENARSISEQASALSTLTQKQREALKDIQDQVAKANYIDANMAAGWSREKAEYYADYRQNAGLSFTGASLSELEKKQVEAGYKLEQQTKAREESEKKIEEAKRKQIEQSQKQYSYSASELKMLQKVAEINAKFGLDKIGSKYGIPENMLAAVMAQESKGNINAKSQTGAIGPFQTTSIYRKQHGLSVSDSYDVSKAAEAAAKDLASSYKIFGNWTDAVTAYNAGVNGTQSLLAKGFTGSAAKTKEALEYAGKVDKWLVGLSGSSEKGSSLLTKDAATGLKAWGDYWAEIEAIKAESLERQKSVTQTYFTAEEQMAEDNKEKLRLINEAFAGDKTAIEKYTKLQQLAYQQDVENYRRAQKEKFDASKNDLLGQLANAEDAISLFGVASKYGKNSLQYQNASLGITSKQAKAAEFDRYTNSVNQIGNEYGAPDEVEKRYELIELAKKLHLENMKMMDAEYFASAKQMSLDQYQQQLDMWQGLLANGQNTFSQLTQAVQSSAGEQSTAYQIMFAGQQAFSVASSMMAAWTAYTQAFADPSAMTLPQKFAGGMAVMAALAPALATISSIAIEGFADGGFTGYGGKYDVAGLVHRGEGVLTQEEIAALGGPAGFFALRQSIKNGFADGGLALDAPKVLNMQNPKMSGYIQQAQQSSQANVNLNPNFVIVDERQNLSDYLFNPDGTKAFVKFFKRNRAALGV</sequence>